<sequence length="79" mass="9252">MGVPREVLNRLLLNRINDSVDAQLREQQAGFHKDWLCTDQIATVYIIVEKSIEWNSSPYINFLDYEKSFDSVDREPYGT</sequence>
<proteinExistence type="predicted"/>
<reference evidence="3" key="1">
    <citation type="submission" date="2016-06" db="UniProtKB">
        <authorList>
            <consortium name="WormBaseParasite"/>
        </authorList>
    </citation>
    <scope>IDENTIFICATION</scope>
</reference>
<evidence type="ECO:0000313" key="1">
    <source>
        <dbReference type="EMBL" id="VDP76221.1"/>
    </source>
</evidence>
<organism evidence="3">
    <name type="scientific">Schistosoma curassoni</name>
    <dbReference type="NCBI Taxonomy" id="6186"/>
    <lineage>
        <taxon>Eukaryota</taxon>
        <taxon>Metazoa</taxon>
        <taxon>Spiralia</taxon>
        <taxon>Lophotrochozoa</taxon>
        <taxon>Platyhelminthes</taxon>
        <taxon>Trematoda</taxon>
        <taxon>Digenea</taxon>
        <taxon>Strigeidida</taxon>
        <taxon>Schistosomatoidea</taxon>
        <taxon>Schistosomatidae</taxon>
        <taxon>Schistosoma</taxon>
    </lineage>
</organism>
<evidence type="ECO:0000313" key="2">
    <source>
        <dbReference type="Proteomes" id="UP000279833"/>
    </source>
</evidence>
<reference evidence="1 2" key="2">
    <citation type="submission" date="2018-11" db="EMBL/GenBank/DDBJ databases">
        <authorList>
            <consortium name="Pathogen Informatics"/>
        </authorList>
    </citation>
    <scope>NUCLEOTIDE SEQUENCE [LARGE SCALE GENOMIC DNA]</scope>
    <source>
        <strain evidence="1">Dakar</strain>
        <strain evidence="2">Dakar, Senegal</strain>
    </source>
</reference>
<dbReference type="WBParaSite" id="SCUD_0002169301-mRNA-1">
    <property type="protein sequence ID" value="SCUD_0002169301-mRNA-1"/>
    <property type="gene ID" value="SCUD_0002169301"/>
</dbReference>
<protein>
    <submittedName>
        <fullName evidence="3">Reverse transcriptase domain-containing protein</fullName>
    </submittedName>
</protein>
<name>A0A183L2Y4_9TREM</name>
<dbReference type="AlphaFoldDB" id="A0A183L2Y4"/>
<dbReference type="EMBL" id="UZAK01047145">
    <property type="protein sequence ID" value="VDP76221.1"/>
    <property type="molecule type" value="Genomic_DNA"/>
</dbReference>
<gene>
    <name evidence="1" type="ORF">SCUD_LOCUS21690</name>
</gene>
<accession>A0A183L2Y4</accession>
<keyword evidence="2" id="KW-1185">Reference proteome</keyword>
<dbReference type="Proteomes" id="UP000279833">
    <property type="component" value="Unassembled WGS sequence"/>
</dbReference>
<evidence type="ECO:0000313" key="3">
    <source>
        <dbReference type="WBParaSite" id="SCUD_0002169301-mRNA-1"/>
    </source>
</evidence>